<gene>
    <name evidence="2" type="ORF">PCOR1329_LOCUS21664</name>
</gene>
<evidence type="ECO:0000313" key="3">
    <source>
        <dbReference type="Proteomes" id="UP001189429"/>
    </source>
</evidence>
<dbReference type="EMBL" id="CAUYUJ010007158">
    <property type="protein sequence ID" value="CAK0819732.1"/>
    <property type="molecule type" value="Genomic_DNA"/>
</dbReference>
<keyword evidence="3" id="KW-1185">Reference proteome</keyword>
<sequence>MRRRSWRWQSQLALSSLCGLREAKLDLGAIGHNAGISARAQGTQWTERETGADCGGRRCGQEGGAQVMARGRRADQGRGPGDAWKGEEGTNIKACKKEAHWQRALARRSEEWEAKLEPNIINHSDGISVWEM</sequence>
<evidence type="ECO:0000313" key="2">
    <source>
        <dbReference type="EMBL" id="CAK0819732.1"/>
    </source>
</evidence>
<organism evidence="2 3">
    <name type="scientific">Prorocentrum cordatum</name>
    <dbReference type="NCBI Taxonomy" id="2364126"/>
    <lineage>
        <taxon>Eukaryota</taxon>
        <taxon>Sar</taxon>
        <taxon>Alveolata</taxon>
        <taxon>Dinophyceae</taxon>
        <taxon>Prorocentrales</taxon>
        <taxon>Prorocentraceae</taxon>
        <taxon>Prorocentrum</taxon>
    </lineage>
</organism>
<dbReference type="Proteomes" id="UP001189429">
    <property type="component" value="Unassembled WGS sequence"/>
</dbReference>
<comment type="caution">
    <text evidence="2">The sequence shown here is derived from an EMBL/GenBank/DDBJ whole genome shotgun (WGS) entry which is preliminary data.</text>
</comment>
<feature type="region of interest" description="Disordered" evidence="1">
    <location>
        <begin position="65"/>
        <end position="88"/>
    </location>
</feature>
<accession>A0ABN9RKQ8</accession>
<proteinExistence type="predicted"/>
<protein>
    <submittedName>
        <fullName evidence="2">Uncharacterized protein</fullName>
    </submittedName>
</protein>
<evidence type="ECO:0000256" key="1">
    <source>
        <dbReference type="SAM" id="MobiDB-lite"/>
    </source>
</evidence>
<reference evidence="2" key="1">
    <citation type="submission" date="2023-10" db="EMBL/GenBank/DDBJ databases">
        <authorList>
            <person name="Chen Y."/>
            <person name="Shah S."/>
            <person name="Dougan E. K."/>
            <person name="Thang M."/>
            <person name="Chan C."/>
        </authorList>
    </citation>
    <scope>NUCLEOTIDE SEQUENCE [LARGE SCALE GENOMIC DNA]</scope>
</reference>
<name>A0ABN9RKQ8_9DINO</name>